<proteinExistence type="predicted"/>
<name>A0A094PU39_9ZZZZ</name>
<dbReference type="AlphaFoldDB" id="A0A094PU39"/>
<sequence>MDDWEWDIWDHPNFDRAAWEKAGCPTDNMEAFIVKRYRRLTGRAEMERRMQLIFADSRFNVELWEEAGCPAEIGFRIRQFIQLPPSEMPPGWEDENVMDEDFWPKKRRSLPVLWTRRVKPTIIAKGFF</sequence>
<gene>
    <name evidence="1" type="ORF">GM51_20425</name>
</gene>
<dbReference type="EMBL" id="JNSL01000197">
    <property type="protein sequence ID" value="KGA13209.1"/>
    <property type="molecule type" value="Genomic_DNA"/>
</dbReference>
<evidence type="ECO:0000313" key="1">
    <source>
        <dbReference type="EMBL" id="KGA13209.1"/>
    </source>
</evidence>
<comment type="caution">
    <text evidence="1">The sequence shown here is derived from an EMBL/GenBank/DDBJ whole genome shotgun (WGS) entry which is preliminary data.</text>
</comment>
<reference evidence="1" key="1">
    <citation type="submission" date="2014-06" db="EMBL/GenBank/DDBJ databases">
        <title>Key roles for freshwater Actinobacteria revealed by deep metagenomic sequencing.</title>
        <authorList>
            <person name="Ghai R."/>
            <person name="Mizuno C.M."/>
            <person name="Picazo A."/>
            <person name="Camacho A."/>
            <person name="Rodriguez-Valera F."/>
        </authorList>
    </citation>
    <scope>NUCLEOTIDE SEQUENCE</scope>
</reference>
<protein>
    <submittedName>
        <fullName evidence="1">Uncharacterized protein</fullName>
    </submittedName>
</protein>
<accession>A0A094PU39</accession>
<organism evidence="1">
    <name type="scientific">freshwater metagenome</name>
    <dbReference type="NCBI Taxonomy" id="449393"/>
    <lineage>
        <taxon>unclassified sequences</taxon>
        <taxon>metagenomes</taxon>
        <taxon>ecological metagenomes</taxon>
    </lineage>
</organism>